<reference evidence="3" key="1">
    <citation type="submission" date="2014-03" db="EMBL/GenBank/DDBJ databases">
        <authorList>
            <person name="Aksoy S."/>
            <person name="Warren W."/>
            <person name="Wilson R.K."/>
        </authorList>
    </citation>
    <scope>NUCLEOTIDE SEQUENCE [LARGE SCALE GENOMIC DNA]</scope>
    <source>
        <strain evidence="3">IAEA</strain>
    </source>
</reference>
<feature type="transmembrane region" description="Helical" evidence="1">
    <location>
        <begin position="80"/>
        <end position="97"/>
    </location>
</feature>
<dbReference type="Proteomes" id="UP000092445">
    <property type="component" value="Unassembled WGS sequence"/>
</dbReference>
<protein>
    <submittedName>
        <fullName evidence="2">Uncharacterized protein</fullName>
    </submittedName>
</protein>
<evidence type="ECO:0000313" key="3">
    <source>
        <dbReference type="Proteomes" id="UP000092445"/>
    </source>
</evidence>
<dbReference type="EnsemblMetazoa" id="GPAI011316-RA">
    <property type="protein sequence ID" value="GPAI011316-PA"/>
    <property type="gene ID" value="GPAI011316"/>
</dbReference>
<accession>A0A1A9ZDE2</accession>
<organism evidence="2 3">
    <name type="scientific">Glossina pallidipes</name>
    <name type="common">Tsetse fly</name>
    <dbReference type="NCBI Taxonomy" id="7398"/>
    <lineage>
        <taxon>Eukaryota</taxon>
        <taxon>Metazoa</taxon>
        <taxon>Ecdysozoa</taxon>
        <taxon>Arthropoda</taxon>
        <taxon>Hexapoda</taxon>
        <taxon>Insecta</taxon>
        <taxon>Pterygota</taxon>
        <taxon>Neoptera</taxon>
        <taxon>Endopterygota</taxon>
        <taxon>Diptera</taxon>
        <taxon>Brachycera</taxon>
        <taxon>Muscomorpha</taxon>
        <taxon>Hippoboscoidea</taxon>
        <taxon>Glossinidae</taxon>
        <taxon>Glossina</taxon>
    </lineage>
</organism>
<proteinExistence type="predicted"/>
<reference evidence="2" key="2">
    <citation type="submission" date="2020-05" db="UniProtKB">
        <authorList>
            <consortium name="EnsemblMetazoa"/>
        </authorList>
    </citation>
    <scope>IDENTIFICATION</scope>
    <source>
        <strain evidence="2">IAEA</strain>
    </source>
</reference>
<dbReference type="AlphaFoldDB" id="A0A1A9ZDE2"/>
<keyword evidence="3" id="KW-1185">Reference proteome</keyword>
<keyword evidence="1" id="KW-1133">Transmembrane helix</keyword>
<evidence type="ECO:0000313" key="2">
    <source>
        <dbReference type="EnsemblMetazoa" id="GPAI011316-PA"/>
    </source>
</evidence>
<sequence length="106" mass="12397">MTIYVYVMFMLLIARRLLLHLYLAQQSQIAEEFYYLDARHLNQVCVLSNFPFAVSLLLFKIEKLCTTSHNMTNFHLNYPFRFVVVAAAAGAILYAHHDDILLLRDE</sequence>
<evidence type="ECO:0000256" key="1">
    <source>
        <dbReference type="SAM" id="Phobius"/>
    </source>
</evidence>
<dbReference type="VEuPathDB" id="VectorBase:GPAI011316"/>
<keyword evidence="1" id="KW-0812">Transmembrane</keyword>
<name>A0A1A9ZDE2_GLOPL</name>
<keyword evidence="1" id="KW-0472">Membrane</keyword>
<feature type="transmembrane region" description="Helical" evidence="1">
    <location>
        <begin position="40"/>
        <end position="59"/>
    </location>
</feature>